<protein>
    <submittedName>
        <fullName evidence="2">Uncharacterized protein</fullName>
    </submittedName>
</protein>
<reference evidence="2" key="1">
    <citation type="submission" date="2021-12" db="EMBL/GenBank/DDBJ databases">
        <title>Discovery of the Pendulisporaceae a myxobacterial family with distinct sporulation behavior and unique specialized metabolism.</title>
        <authorList>
            <person name="Garcia R."/>
            <person name="Popoff A."/>
            <person name="Bader C.D."/>
            <person name="Loehr J."/>
            <person name="Walesch S."/>
            <person name="Walt C."/>
            <person name="Boldt J."/>
            <person name="Bunk B."/>
            <person name="Haeckl F.J.F.P.J."/>
            <person name="Gunesch A.P."/>
            <person name="Birkelbach J."/>
            <person name="Nuebel U."/>
            <person name="Pietschmann T."/>
            <person name="Bach T."/>
            <person name="Mueller R."/>
        </authorList>
    </citation>
    <scope>NUCLEOTIDE SEQUENCE</scope>
    <source>
        <strain evidence="2">MSr11367</strain>
    </source>
</reference>
<keyword evidence="3" id="KW-1185">Reference proteome</keyword>
<gene>
    <name evidence="2" type="ORF">LVJ94_34675</name>
</gene>
<sequence length="205" mass="23393">MMLLDALLNDLRRQWLATAADGDARVAFENRLDEISESLQSEYIAYACGVETKAEQDPRIVAYHDVRECLKCVRRIDQTPQWLDMVLPKACRNAYHREILRLAVAVRAALGLVAGLRRYRKRTAFRQSRNGLRGMRGRRCFGRGAAARSTRSPSLLAREEGHELSKRHPPESRGRPTQAASDGIEKGQIRLHSAVVGWRSLYRRR</sequence>
<evidence type="ECO:0000313" key="2">
    <source>
        <dbReference type="EMBL" id="WXB02045.1"/>
    </source>
</evidence>
<feature type="region of interest" description="Disordered" evidence="1">
    <location>
        <begin position="143"/>
        <end position="186"/>
    </location>
</feature>
<evidence type="ECO:0000313" key="3">
    <source>
        <dbReference type="Proteomes" id="UP001374803"/>
    </source>
</evidence>
<evidence type="ECO:0000256" key="1">
    <source>
        <dbReference type="SAM" id="MobiDB-lite"/>
    </source>
</evidence>
<dbReference type="Proteomes" id="UP001374803">
    <property type="component" value="Chromosome"/>
</dbReference>
<dbReference type="EMBL" id="CP089983">
    <property type="protein sequence ID" value="WXB02045.1"/>
    <property type="molecule type" value="Genomic_DNA"/>
</dbReference>
<dbReference type="RefSeq" id="WP_394831670.1">
    <property type="nucleotide sequence ID" value="NZ_CP089929.1"/>
</dbReference>
<name>A0ABZ2KU14_9BACT</name>
<accession>A0ABZ2KU14</accession>
<organism evidence="2 3">
    <name type="scientific">Pendulispora rubella</name>
    <dbReference type="NCBI Taxonomy" id="2741070"/>
    <lineage>
        <taxon>Bacteria</taxon>
        <taxon>Pseudomonadati</taxon>
        <taxon>Myxococcota</taxon>
        <taxon>Myxococcia</taxon>
        <taxon>Myxococcales</taxon>
        <taxon>Sorangiineae</taxon>
        <taxon>Pendulisporaceae</taxon>
        <taxon>Pendulispora</taxon>
    </lineage>
</organism>
<feature type="compositionally biased region" description="Basic and acidic residues" evidence="1">
    <location>
        <begin position="157"/>
        <end position="174"/>
    </location>
</feature>
<proteinExistence type="predicted"/>